<reference evidence="8 9" key="1">
    <citation type="submission" date="2018-08" db="EMBL/GenBank/DDBJ databases">
        <title>Henriciella mobilis sp. nov., isolated from seawater.</title>
        <authorList>
            <person name="Cheng H."/>
            <person name="Wu Y.-H."/>
            <person name="Xu X.-W."/>
            <person name="Guo L.-L."/>
        </authorList>
    </citation>
    <scope>NUCLEOTIDE SEQUENCE [LARGE SCALE GENOMIC DNA]</scope>
    <source>
        <strain evidence="8 9">CCUG66934</strain>
    </source>
</reference>
<dbReference type="SUPFAM" id="SSF50447">
    <property type="entry name" value="Translation proteins"/>
    <property type="match status" value="1"/>
</dbReference>
<keyword evidence="2 5" id="KW-0690">Ribosome biogenesis</keyword>
<accession>A0A399QYW0</accession>
<dbReference type="InterPro" id="IPR009000">
    <property type="entry name" value="Transl_B-barrel_sf"/>
</dbReference>
<dbReference type="Pfam" id="PF24986">
    <property type="entry name" value="PRC_RimM"/>
    <property type="match status" value="1"/>
</dbReference>
<keyword evidence="1 5" id="KW-0963">Cytoplasm</keyword>
<evidence type="ECO:0000256" key="5">
    <source>
        <dbReference type="HAMAP-Rule" id="MF_00014"/>
    </source>
</evidence>
<name>A0A399QYW0_9PROT</name>
<comment type="domain">
    <text evidence="5">The PRC barrel domain binds ribosomal protein uS19.</text>
</comment>
<dbReference type="AlphaFoldDB" id="A0A399QYW0"/>
<comment type="caution">
    <text evidence="8">The sequence shown here is derived from an EMBL/GenBank/DDBJ whole genome shotgun (WGS) entry which is preliminary data.</text>
</comment>
<dbReference type="GO" id="GO:0005737">
    <property type="term" value="C:cytoplasm"/>
    <property type="evidence" value="ECO:0007669"/>
    <property type="project" value="UniProtKB-SubCell"/>
</dbReference>
<evidence type="ECO:0000259" key="7">
    <source>
        <dbReference type="Pfam" id="PF24986"/>
    </source>
</evidence>
<keyword evidence="9" id="KW-1185">Reference proteome</keyword>
<dbReference type="EMBL" id="QWGB01000005">
    <property type="protein sequence ID" value="RIJ23943.1"/>
    <property type="molecule type" value="Genomic_DNA"/>
</dbReference>
<keyword evidence="3 5" id="KW-0698">rRNA processing</keyword>
<proteinExistence type="inferred from homology"/>
<dbReference type="InterPro" id="IPR036976">
    <property type="entry name" value="RimM_N_sf"/>
</dbReference>
<evidence type="ECO:0000313" key="8">
    <source>
        <dbReference type="EMBL" id="RIJ23943.1"/>
    </source>
</evidence>
<comment type="subunit">
    <text evidence="5">Binds ribosomal protein uS19.</text>
</comment>
<dbReference type="InterPro" id="IPR002676">
    <property type="entry name" value="RimM_N"/>
</dbReference>
<dbReference type="NCBIfam" id="TIGR02273">
    <property type="entry name" value="16S_RimM"/>
    <property type="match status" value="1"/>
</dbReference>
<dbReference type="PANTHER" id="PTHR33692">
    <property type="entry name" value="RIBOSOME MATURATION FACTOR RIMM"/>
    <property type="match status" value="1"/>
</dbReference>
<organism evidence="8 9">
    <name type="scientific">Henriciella barbarensis</name>
    <dbReference type="NCBI Taxonomy" id="86342"/>
    <lineage>
        <taxon>Bacteria</taxon>
        <taxon>Pseudomonadati</taxon>
        <taxon>Pseudomonadota</taxon>
        <taxon>Alphaproteobacteria</taxon>
        <taxon>Hyphomonadales</taxon>
        <taxon>Hyphomonadaceae</taxon>
        <taxon>Henriciella</taxon>
    </lineage>
</organism>
<comment type="function">
    <text evidence="5">An accessory protein needed during the final step in the assembly of 30S ribosomal subunit, possibly for assembly of the head region. Essential for efficient processing of 16S rRNA. May be needed both before and after RbfA during the maturation of 16S rRNA. It has affinity for free ribosomal 30S subunits but not for 70S ribosomes.</text>
</comment>
<sequence>MSDRSNPERLVVVGALSGAHGVRGDVRVRSFTGEPEAIFDFDQLLDEKGKPLLSVKSYKSASDHFIVTPKTSRQKEEWDAMKGLKLHVSRADLPTADEDEFYIEDLVGLKTCSPDGTVFGRVKSVQNFGAGDLLEVAPDTAGEPAYFVPFTLKDIPDIDFTARTVTIADAQMWADQSDPRKKSEV</sequence>
<keyword evidence="4 5" id="KW-0143">Chaperone</keyword>
<evidence type="ECO:0000256" key="4">
    <source>
        <dbReference type="ARBA" id="ARBA00023186"/>
    </source>
</evidence>
<dbReference type="OrthoDB" id="9788191at2"/>
<dbReference type="Proteomes" id="UP000265431">
    <property type="component" value="Unassembled WGS sequence"/>
</dbReference>
<dbReference type="Gene3D" id="2.40.30.60">
    <property type="entry name" value="RimM"/>
    <property type="match status" value="1"/>
</dbReference>
<protein>
    <recommendedName>
        <fullName evidence="5">Ribosome maturation factor RimM</fullName>
    </recommendedName>
</protein>
<evidence type="ECO:0000259" key="6">
    <source>
        <dbReference type="Pfam" id="PF01782"/>
    </source>
</evidence>
<comment type="similarity">
    <text evidence="5">Belongs to the RimM family.</text>
</comment>
<dbReference type="InterPro" id="IPR011033">
    <property type="entry name" value="PRC_barrel-like_sf"/>
</dbReference>
<feature type="domain" description="Ribosome maturation factor RimM PRC barrel" evidence="7">
    <location>
        <begin position="104"/>
        <end position="168"/>
    </location>
</feature>
<evidence type="ECO:0000256" key="2">
    <source>
        <dbReference type="ARBA" id="ARBA00022517"/>
    </source>
</evidence>
<dbReference type="GO" id="GO:0005840">
    <property type="term" value="C:ribosome"/>
    <property type="evidence" value="ECO:0007669"/>
    <property type="project" value="InterPro"/>
</dbReference>
<dbReference type="InterPro" id="IPR011961">
    <property type="entry name" value="RimM"/>
</dbReference>
<dbReference type="Pfam" id="PF01782">
    <property type="entry name" value="RimM"/>
    <property type="match status" value="1"/>
</dbReference>
<dbReference type="HAMAP" id="MF_00014">
    <property type="entry name" value="Ribosome_mat_RimM"/>
    <property type="match status" value="1"/>
</dbReference>
<dbReference type="RefSeq" id="WP_119379132.1">
    <property type="nucleotide sequence ID" value="NZ_QWGB01000005.1"/>
</dbReference>
<gene>
    <name evidence="5 8" type="primary">rimM</name>
    <name evidence="8" type="ORF">D1224_06750</name>
</gene>
<dbReference type="GO" id="GO:0043022">
    <property type="term" value="F:ribosome binding"/>
    <property type="evidence" value="ECO:0007669"/>
    <property type="project" value="InterPro"/>
</dbReference>
<feature type="domain" description="RimM N-terminal" evidence="6">
    <location>
        <begin position="12"/>
        <end position="91"/>
    </location>
</feature>
<dbReference type="InterPro" id="IPR056792">
    <property type="entry name" value="PRC_RimM"/>
</dbReference>
<dbReference type="PANTHER" id="PTHR33692:SF1">
    <property type="entry name" value="RIBOSOME MATURATION FACTOR RIMM"/>
    <property type="match status" value="1"/>
</dbReference>
<dbReference type="Gene3D" id="2.30.30.240">
    <property type="entry name" value="PRC-barrel domain"/>
    <property type="match status" value="1"/>
</dbReference>
<comment type="subcellular location">
    <subcellularLocation>
        <location evidence="5">Cytoplasm</location>
    </subcellularLocation>
</comment>
<dbReference type="GO" id="GO:0006364">
    <property type="term" value="P:rRNA processing"/>
    <property type="evidence" value="ECO:0007669"/>
    <property type="project" value="UniProtKB-UniRule"/>
</dbReference>
<dbReference type="GO" id="GO:0042274">
    <property type="term" value="P:ribosomal small subunit biogenesis"/>
    <property type="evidence" value="ECO:0007669"/>
    <property type="project" value="UniProtKB-UniRule"/>
</dbReference>
<evidence type="ECO:0000256" key="3">
    <source>
        <dbReference type="ARBA" id="ARBA00022552"/>
    </source>
</evidence>
<evidence type="ECO:0000256" key="1">
    <source>
        <dbReference type="ARBA" id="ARBA00022490"/>
    </source>
</evidence>
<dbReference type="SUPFAM" id="SSF50346">
    <property type="entry name" value="PRC-barrel domain"/>
    <property type="match status" value="1"/>
</dbReference>
<evidence type="ECO:0000313" key="9">
    <source>
        <dbReference type="Proteomes" id="UP000265431"/>
    </source>
</evidence>